<gene>
    <name evidence="1" type="ORF">S01H1_80174</name>
</gene>
<dbReference type="EMBL" id="BARS01054112">
    <property type="protein sequence ID" value="GAG45709.1"/>
    <property type="molecule type" value="Genomic_DNA"/>
</dbReference>
<sequence>MPNITRGDKVITGDLYIGGEILNAALTTTIQAAFPLYDALTYKGVISSLATFPAASKGDL</sequence>
<proteinExistence type="predicted"/>
<name>X0XR96_9ZZZZ</name>
<comment type="caution">
    <text evidence="1">The sequence shown here is derived from an EMBL/GenBank/DDBJ whole genome shotgun (WGS) entry which is preliminary data.</text>
</comment>
<reference evidence="1" key="1">
    <citation type="journal article" date="2014" name="Front. Microbiol.">
        <title>High frequency of phylogenetically diverse reductive dehalogenase-homologous genes in deep subseafloor sedimentary metagenomes.</title>
        <authorList>
            <person name="Kawai M."/>
            <person name="Futagami T."/>
            <person name="Toyoda A."/>
            <person name="Takaki Y."/>
            <person name="Nishi S."/>
            <person name="Hori S."/>
            <person name="Arai W."/>
            <person name="Tsubouchi T."/>
            <person name="Morono Y."/>
            <person name="Uchiyama I."/>
            <person name="Ito T."/>
            <person name="Fujiyama A."/>
            <person name="Inagaki F."/>
            <person name="Takami H."/>
        </authorList>
    </citation>
    <scope>NUCLEOTIDE SEQUENCE</scope>
    <source>
        <strain evidence="1">Expedition CK06-06</strain>
    </source>
</reference>
<evidence type="ECO:0000313" key="1">
    <source>
        <dbReference type="EMBL" id="GAG45709.1"/>
    </source>
</evidence>
<organism evidence="1">
    <name type="scientific">marine sediment metagenome</name>
    <dbReference type="NCBI Taxonomy" id="412755"/>
    <lineage>
        <taxon>unclassified sequences</taxon>
        <taxon>metagenomes</taxon>
        <taxon>ecological metagenomes</taxon>
    </lineage>
</organism>
<dbReference type="AlphaFoldDB" id="X0XR96"/>
<feature type="non-terminal residue" evidence="1">
    <location>
        <position position="60"/>
    </location>
</feature>
<protein>
    <submittedName>
        <fullName evidence="1">Uncharacterized protein</fullName>
    </submittedName>
</protein>
<accession>X0XR96</accession>